<dbReference type="GO" id="GO:0005789">
    <property type="term" value="C:endoplasmic reticulum membrane"/>
    <property type="evidence" value="ECO:0007669"/>
    <property type="project" value="UniProtKB-SubCell"/>
</dbReference>
<dbReference type="EMBL" id="CP069103">
    <property type="protein sequence ID" value="QSS52507.1"/>
    <property type="molecule type" value="Genomic_DNA"/>
</dbReference>
<organism evidence="7 8">
    <name type="scientific">Ajellomyces capsulatus (strain H88)</name>
    <name type="common">Darling's disease fungus</name>
    <name type="synonym">Histoplasma capsulatum</name>
    <dbReference type="NCBI Taxonomy" id="544711"/>
    <lineage>
        <taxon>Eukaryota</taxon>
        <taxon>Fungi</taxon>
        <taxon>Dikarya</taxon>
        <taxon>Ascomycota</taxon>
        <taxon>Pezizomycotina</taxon>
        <taxon>Eurotiomycetes</taxon>
        <taxon>Eurotiomycetidae</taxon>
        <taxon>Onygenales</taxon>
        <taxon>Ajellomycetaceae</taxon>
        <taxon>Histoplasma</taxon>
    </lineage>
</organism>
<evidence type="ECO:0000259" key="6">
    <source>
        <dbReference type="Pfam" id="PF02544"/>
    </source>
</evidence>
<comment type="subcellular location">
    <subcellularLocation>
        <location evidence="1">Endomembrane system</location>
        <topology evidence="1">Multi-pass membrane protein</topology>
    </subcellularLocation>
    <subcellularLocation>
        <location evidence="5">Endoplasmic reticulum membrane</location>
    </subcellularLocation>
</comment>
<evidence type="ECO:0000256" key="2">
    <source>
        <dbReference type="ARBA" id="ARBA00022692"/>
    </source>
</evidence>
<feature type="transmembrane region" description="Helical" evidence="5">
    <location>
        <begin position="107"/>
        <end position="128"/>
    </location>
</feature>
<feature type="transmembrane region" description="Helical" evidence="5">
    <location>
        <begin position="230"/>
        <end position="251"/>
    </location>
</feature>
<dbReference type="EC" id="1.3.1.94" evidence="5"/>
<comment type="pathway">
    <text evidence="5">Protein modification; protein glycosylation.</text>
</comment>
<keyword evidence="5" id="KW-0521">NADP</keyword>
<feature type="transmembrane region" description="Helical" evidence="5">
    <location>
        <begin position="263"/>
        <end position="285"/>
    </location>
</feature>
<keyword evidence="3 5" id="KW-1133">Transmembrane helix</keyword>
<dbReference type="UniPathway" id="UPA00378"/>
<name>A0A8A1LKY4_AJEC8</name>
<comment type="catalytic activity">
    <reaction evidence="5">
        <text>a di-trans,poly-cis-dolichal + NADP(+) = a di-trans,poly-cis-polyprenal + NADPH + H(+)</text>
        <dbReference type="Rhea" id="RHEA:80727"/>
        <dbReference type="Rhea" id="RHEA-COMP:19536"/>
        <dbReference type="Rhea" id="RHEA-COMP:19537"/>
        <dbReference type="ChEBI" id="CHEBI:15378"/>
        <dbReference type="ChEBI" id="CHEBI:57783"/>
        <dbReference type="ChEBI" id="CHEBI:58349"/>
        <dbReference type="ChEBI" id="CHEBI:231623"/>
        <dbReference type="ChEBI" id="CHEBI:231637"/>
        <dbReference type="EC" id="1.3.1.94"/>
    </reaction>
    <physiologicalReaction direction="right-to-left" evidence="5">
        <dbReference type="Rhea" id="RHEA:80729"/>
    </physiologicalReaction>
</comment>
<protein>
    <recommendedName>
        <fullName evidence="5">Polyprenal reductase</fullName>
        <ecNumber evidence="5">1.3.1.94</ecNumber>
    </recommendedName>
</protein>
<dbReference type="PANTHER" id="PTHR14624:SF0">
    <property type="entry name" value="POLYPRENOL REDUCTASE"/>
    <property type="match status" value="1"/>
</dbReference>
<keyword evidence="2 5" id="KW-0812">Transmembrane</keyword>
<accession>A0A8A1LKY4</accession>
<evidence type="ECO:0000256" key="1">
    <source>
        <dbReference type="ARBA" id="ARBA00004127"/>
    </source>
</evidence>
<evidence type="ECO:0000313" key="8">
    <source>
        <dbReference type="Proteomes" id="UP000663419"/>
    </source>
</evidence>
<keyword evidence="4 5" id="KW-0472">Membrane</keyword>
<evidence type="ECO:0000256" key="5">
    <source>
        <dbReference type="RuleBase" id="RU367081"/>
    </source>
</evidence>
<dbReference type="Proteomes" id="UP000663419">
    <property type="component" value="Chromosome 2"/>
</dbReference>
<dbReference type="GO" id="GO:0016095">
    <property type="term" value="P:polyprenol catabolic process"/>
    <property type="evidence" value="ECO:0007669"/>
    <property type="project" value="UniProtKB-UniRule"/>
</dbReference>
<dbReference type="Pfam" id="PF02544">
    <property type="entry name" value="Steroid_dh"/>
    <property type="match status" value="1"/>
</dbReference>
<evidence type="ECO:0000256" key="3">
    <source>
        <dbReference type="ARBA" id="ARBA00022989"/>
    </source>
</evidence>
<proteinExistence type="inferred from homology"/>
<comment type="similarity">
    <text evidence="5">Belongs to the steroid 5-alpha reductase family. Polyprenal reductase subfamily.</text>
</comment>
<comment type="function">
    <text evidence="5">Plays a key role in early steps of protein N-linked glycosylation by being involved in the conversion of polyprenol into dolichol. Acts as a polyprenal reductase that mediates the reduction of polyprenal into dolichal in a NADP-dependent mechanism. Dolichols are required for the synthesis of dolichol-linked monosaccharides and the oligosaccharide precursor used for N-glycosylation.</text>
</comment>
<dbReference type="GO" id="GO:0006488">
    <property type="term" value="P:dolichol-linked oligosaccharide biosynthetic process"/>
    <property type="evidence" value="ECO:0007669"/>
    <property type="project" value="UniProtKB-UniRule"/>
</dbReference>
<dbReference type="VEuPathDB" id="FungiDB:I7I53_08166"/>
<dbReference type="PANTHER" id="PTHR14624">
    <property type="entry name" value="DFG10 PROTEIN"/>
    <property type="match status" value="1"/>
</dbReference>
<dbReference type="AlphaFoldDB" id="A0A8A1LKY4"/>
<dbReference type="GO" id="GO:0003865">
    <property type="term" value="F:3-oxo-5-alpha-steroid 4-dehydrogenase activity"/>
    <property type="evidence" value="ECO:0007669"/>
    <property type="project" value="TreeGrafter"/>
</dbReference>
<evidence type="ECO:0000256" key="4">
    <source>
        <dbReference type="ARBA" id="ARBA00023136"/>
    </source>
</evidence>
<sequence length="339" mass="38238">MISSEGLLSEANMGWIQWTSSLFGTVDVLDLVRGFFLVMASTILLANSIPIVSSRFVAYGPRATSSEPAKASQNREQNDHTVSKLFPSSRVMQILDLVASLRVPHSFFTHFYVLSVLSSILWGTQIYFKGPLFEAISSTVREGNTQISMSRNQIVLCWTLLLIQGIRRLYESIFITKPSQSKMWFLHWIIGLLYYIAMGTAIWIEGLPAIRASDNILSDVRYSTPSLRTFVFLPIFIIASGIQHDCHLYLASLKKYTLPSHPGFLHIISPHYTAECAIYLSLVFLAAPKGVLVNKTLLSGLVFVVVNLGISAGNSKEWYMRNFGKESVKYRWKMIPYLY</sequence>
<feature type="transmembrane region" description="Helical" evidence="5">
    <location>
        <begin position="31"/>
        <end position="52"/>
    </location>
</feature>
<dbReference type="GO" id="GO:0102389">
    <property type="term" value="F:polyprenol reductase activity"/>
    <property type="evidence" value="ECO:0007669"/>
    <property type="project" value="UniProtKB-UniRule"/>
</dbReference>
<keyword evidence="5" id="KW-0560">Oxidoreductase</keyword>
<dbReference type="GO" id="GO:0160198">
    <property type="term" value="F:polyprenal reductase activity"/>
    <property type="evidence" value="ECO:0007669"/>
    <property type="project" value="UniProtKB-EC"/>
</dbReference>
<feature type="transmembrane region" description="Helical" evidence="5">
    <location>
        <begin position="186"/>
        <end position="210"/>
    </location>
</feature>
<keyword evidence="5" id="KW-0256">Endoplasmic reticulum</keyword>
<evidence type="ECO:0000313" key="7">
    <source>
        <dbReference type="EMBL" id="QSS52507.1"/>
    </source>
</evidence>
<dbReference type="PROSITE" id="PS50244">
    <property type="entry name" value="S5A_REDUCTASE"/>
    <property type="match status" value="1"/>
</dbReference>
<gene>
    <name evidence="7" type="ORF">I7I53_08166</name>
</gene>
<dbReference type="InterPro" id="IPR039698">
    <property type="entry name" value="Dfg10/SRD5A3"/>
</dbReference>
<feature type="transmembrane region" description="Helical" evidence="5">
    <location>
        <begin position="297"/>
        <end position="315"/>
    </location>
</feature>
<feature type="domain" description="3-oxo-5-alpha-steroid 4-dehydrogenase C-terminal" evidence="6">
    <location>
        <begin position="228"/>
        <end position="339"/>
    </location>
</feature>
<reference evidence="7" key="1">
    <citation type="submission" date="2021-01" db="EMBL/GenBank/DDBJ databases">
        <title>Chromosome-level genome assembly of a human fungal pathogen reveals clustering of transcriptionally co-regulated genes.</title>
        <authorList>
            <person name="Voorhies M."/>
            <person name="Cohen S."/>
            <person name="Shea T.P."/>
            <person name="Petrus S."/>
            <person name="Munoz J.F."/>
            <person name="Poplawski S."/>
            <person name="Goldman W.E."/>
            <person name="Michael T."/>
            <person name="Cuomo C.A."/>
            <person name="Sil A."/>
            <person name="Beyhan S."/>
        </authorList>
    </citation>
    <scope>NUCLEOTIDE SEQUENCE</scope>
    <source>
        <strain evidence="7">H88</strain>
    </source>
</reference>
<dbReference type="InterPro" id="IPR001104">
    <property type="entry name" value="3-oxo-5_a-steroid_4-DH_C"/>
</dbReference>